<evidence type="ECO:0000313" key="4">
    <source>
        <dbReference type="Proteomes" id="UP001281761"/>
    </source>
</evidence>
<comment type="caution">
    <text evidence="3">The sequence shown here is derived from an EMBL/GenBank/DDBJ whole genome shotgun (WGS) entry which is preliminary data.</text>
</comment>
<dbReference type="SUPFAM" id="SSF55961">
    <property type="entry name" value="Bet v1-like"/>
    <property type="match status" value="1"/>
</dbReference>
<protein>
    <submittedName>
        <fullName evidence="3">Phosphatidylinositol transfer protein 1</fullName>
    </submittedName>
</protein>
<gene>
    <name evidence="3" type="ORF">BLNAU_15948</name>
</gene>
<dbReference type="Gene3D" id="3.30.530.20">
    <property type="match status" value="1"/>
</dbReference>
<dbReference type="EMBL" id="JARBJD010000162">
    <property type="protein sequence ID" value="KAK2949107.1"/>
    <property type="molecule type" value="Genomic_DNA"/>
</dbReference>
<evidence type="ECO:0000313" key="3">
    <source>
        <dbReference type="EMBL" id="KAK2949107.1"/>
    </source>
</evidence>
<dbReference type="PANTHER" id="PTHR10658:SF11">
    <property type="entry name" value="VIBRATOR, ISOFORM B"/>
    <property type="match status" value="1"/>
</dbReference>
<sequence>MKIYEYQIHVPLSFEEFPFSQRYMTAKASTQNSGAGEGVETLKNEPYTKDGVTGVYTFKRLHIASKVPKFIRAFLPKDAMILEEECWNAFPFTKTTYKNVWLKDRFEMTTTTRHVRGVSTLENAVDLPPQELKIRRIEVADIAEPIKKTKEYTSSEDATVFHSEKSGRGPLTVGWWKPENNTKKKEETPAPAPAEEAPASEEKKEQEGADEEPKPAPVEDDTILPVTTAHKVVKIIFKVFGFQTLVENYVFNLCRNIFTGALRQQFCWMDEWYGWTEEELRAFEAEQLRIQQERLKEEKKEVTDDDDDDVPEAGDTVSEKKAPPPPPPSQPDEVKETPEAPVSAEDEKKEDEKTEEKGEEVKTETSEATTE</sequence>
<dbReference type="Proteomes" id="UP001281761">
    <property type="component" value="Unassembled WGS sequence"/>
</dbReference>
<dbReference type="InterPro" id="IPR023393">
    <property type="entry name" value="START-like_dom_sf"/>
</dbReference>
<dbReference type="Pfam" id="PF02121">
    <property type="entry name" value="IP_trans"/>
    <property type="match status" value="1"/>
</dbReference>
<name>A0ABQ9XEP4_9EUKA</name>
<feature type="region of interest" description="Disordered" evidence="1">
    <location>
        <begin position="296"/>
        <end position="371"/>
    </location>
</feature>
<dbReference type="InterPro" id="IPR055261">
    <property type="entry name" value="PI_transfer_N"/>
</dbReference>
<feature type="compositionally biased region" description="Acidic residues" evidence="1">
    <location>
        <begin position="303"/>
        <end position="312"/>
    </location>
</feature>
<feature type="compositionally biased region" description="Basic and acidic residues" evidence="1">
    <location>
        <begin position="345"/>
        <end position="365"/>
    </location>
</feature>
<organism evidence="3 4">
    <name type="scientific">Blattamonas nauphoetae</name>
    <dbReference type="NCBI Taxonomy" id="2049346"/>
    <lineage>
        <taxon>Eukaryota</taxon>
        <taxon>Metamonada</taxon>
        <taxon>Preaxostyla</taxon>
        <taxon>Oxymonadida</taxon>
        <taxon>Blattamonas</taxon>
    </lineage>
</organism>
<evidence type="ECO:0000256" key="1">
    <source>
        <dbReference type="SAM" id="MobiDB-lite"/>
    </source>
</evidence>
<feature type="compositionally biased region" description="Basic and acidic residues" evidence="1">
    <location>
        <begin position="200"/>
        <end position="214"/>
    </location>
</feature>
<proteinExistence type="predicted"/>
<accession>A0ABQ9XEP4</accession>
<feature type="region of interest" description="Disordered" evidence="1">
    <location>
        <begin position="153"/>
        <end position="222"/>
    </location>
</feature>
<reference evidence="3 4" key="1">
    <citation type="journal article" date="2022" name="bioRxiv">
        <title>Genomics of Preaxostyla Flagellates Illuminates Evolutionary Transitions and the Path Towards Mitochondrial Loss.</title>
        <authorList>
            <person name="Novak L.V.F."/>
            <person name="Treitli S.C."/>
            <person name="Pyrih J."/>
            <person name="Halakuc P."/>
            <person name="Pipaliya S.V."/>
            <person name="Vacek V."/>
            <person name="Brzon O."/>
            <person name="Soukal P."/>
            <person name="Eme L."/>
            <person name="Dacks J.B."/>
            <person name="Karnkowska A."/>
            <person name="Elias M."/>
            <person name="Hampl V."/>
        </authorList>
    </citation>
    <scope>NUCLEOTIDE SEQUENCE [LARGE SCALE GENOMIC DNA]</scope>
    <source>
        <strain evidence="3">NAU3</strain>
        <tissue evidence="3">Gut</tissue>
    </source>
</reference>
<evidence type="ECO:0000259" key="2">
    <source>
        <dbReference type="Pfam" id="PF02121"/>
    </source>
</evidence>
<dbReference type="PANTHER" id="PTHR10658">
    <property type="entry name" value="PHOSPHATIDYLINOSITOL TRANSFER PROTEIN"/>
    <property type="match status" value="1"/>
</dbReference>
<dbReference type="InterPro" id="IPR001666">
    <property type="entry name" value="PI_transfer"/>
</dbReference>
<feature type="domain" description="Phosphatidylinositol transfer protein N-terminal" evidence="2">
    <location>
        <begin position="1"/>
        <end position="286"/>
    </location>
</feature>
<keyword evidence="4" id="KW-1185">Reference proteome</keyword>
<dbReference type="PRINTS" id="PR00391">
    <property type="entry name" value="PITRANSFER"/>
</dbReference>